<evidence type="ECO:0000256" key="1">
    <source>
        <dbReference type="SAM" id="MobiDB-lite"/>
    </source>
</evidence>
<evidence type="ECO:0000313" key="2">
    <source>
        <dbReference type="EMBL" id="OAV97149.1"/>
    </source>
</evidence>
<sequence>MCALPPDYSLFTASNQADPIPDHLISPAYFYPHDRTDSPPAPESVDQEGNFASSSLELRLKQDLRNPQEDFYQDLDQLGILDYLRSDQDFPAGPEQQFDQLGLDWLELQADRQKPGSASLARPRVDDDKLFGPTSSFLACGRAAIPIVTPASTPSSTPPVTTRLRPRWSASSAANMSTASTPRAPS</sequence>
<dbReference type="AlphaFoldDB" id="A0A0C4EPR4"/>
<reference evidence="2" key="1">
    <citation type="submission" date="2009-11" db="EMBL/GenBank/DDBJ databases">
        <authorList>
            <consortium name="The Broad Institute Genome Sequencing Platform"/>
            <person name="Ward D."/>
            <person name="Feldgarden M."/>
            <person name="Earl A."/>
            <person name="Young S.K."/>
            <person name="Zeng Q."/>
            <person name="Koehrsen M."/>
            <person name="Alvarado L."/>
            <person name="Berlin A."/>
            <person name="Bochicchio J."/>
            <person name="Borenstein D."/>
            <person name="Chapman S.B."/>
            <person name="Chen Z."/>
            <person name="Engels R."/>
            <person name="Freedman E."/>
            <person name="Gellesch M."/>
            <person name="Goldberg J."/>
            <person name="Griggs A."/>
            <person name="Gujja S."/>
            <person name="Heilman E."/>
            <person name="Heiman D."/>
            <person name="Hepburn T."/>
            <person name="Howarth C."/>
            <person name="Jen D."/>
            <person name="Larson L."/>
            <person name="Lewis B."/>
            <person name="Mehta T."/>
            <person name="Park D."/>
            <person name="Pearson M."/>
            <person name="Roberts A."/>
            <person name="Saif S."/>
            <person name="Shea T."/>
            <person name="Shenoy N."/>
            <person name="Sisk P."/>
            <person name="Stolte C."/>
            <person name="Sykes S."/>
            <person name="Thomson T."/>
            <person name="Walk T."/>
            <person name="White J."/>
            <person name="Yandava C."/>
            <person name="Izard J."/>
            <person name="Baranova O.V."/>
            <person name="Blanton J.M."/>
            <person name="Tanner A.C."/>
            <person name="Dewhirst F.E."/>
            <person name="Haas B."/>
            <person name="Nusbaum C."/>
            <person name="Birren B."/>
        </authorList>
    </citation>
    <scope>NUCLEOTIDE SEQUENCE [LARGE SCALE GENOMIC DNA]</scope>
    <source>
        <strain evidence="2">1-1 BBBD Race 1</strain>
    </source>
</reference>
<evidence type="ECO:0000313" key="4">
    <source>
        <dbReference type="Proteomes" id="UP000005240"/>
    </source>
</evidence>
<feature type="region of interest" description="Disordered" evidence="1">
    <location>
        <begin position="148"/>
        <end position="186"/>
    </location>
</feature>
<dbReference type="Proteomes" id="UP000005240">
    <property type="component" value="Unassembled WGS sequence"/>
</dbReference>
<dbReference type="STRING" id="630390.A0A0C4EPR4"/>
<dbReference type="EMBL" id="ADAS02000015">
    <property type="protein sequence ID" value="OAV97149.1"/>
    <property type="molecule type" value="Genomic_DNA"/>
</dbReference>
<reference evidence="3 4" key="3">
    <citation type="journal article" date="2017" name="G3 (Bethesda)">
        <title>Comparative analysis highlights variable genome content of wheat rusts and divergence of the mating loci.</title>
        <authorList>
            <person name="Cuomo C.A."/>
            <person name="Bakkeren G."/>
            <person name="Khalil H.B."/>
            <person name="Panwar V."/>
            <person name="Joly D."/>
            <person name="Linning R."/>
            <person name="Sakthikumar S."/>
            <person name="Song X."/>
            <person name="Adiconis X."/>
            <person name="Fan L."/>
            <person name="Goldberg J.M."/>
            <person name="Levin J.Z."/>
            <person name="Young S."/>
            <person name="Zeng Q."/>
            <person name="Anikster Y."/>
            <person name="Bruce M."/>
            <person name="Wang M."/>
            <person name="Yin C."/>
            <person name="McCallum B."/>
            <person name="Szabo L.J."/>
            <person name="Hulbert S."/>
            <person name="Chen X."/>
            <person name="Fellers J.P."/>
        </authorList>
    </citation>
    <scope>NUCLEOTIDE SEQUENCE</scope>
    <source>
        <strain evidence="4">Isolate 1-1 / race 1 (BBBD)</strain>
        <strain evidence="3">isolate 1-1 / race 1 (BBBD)</strain>
    </source>
</reference>
<feature type="compositionally biased region" description="Low complexity" evidence="1">
    <location>
        <begin position="169"/>
        <end position="186"/>
    </location>
</feature>
<dbReference type="VEuPathDB" id="FungiDB:PTTG_02767"/>
<reference evidence="3" key="4">
    <citation type="submission" date="2025-05" db="UniProtKB">
        <authorList>
            <consortium name="EnsemblFungi"/>
        </authorList>
    </citation>
    <scope>IDENTIFICATION</scope>
    <source>
        <strain evidence="3">isolate 1-1 / race 1 (BBBD)</strain>
    </source>
</reference>
<gene>
    <name evidence="2" type="ORF">PTTG_02767</name>
</gene>
<organism evidence="2">
    <name type="scientific">Puccinia triticina (isolate 1-1 / race 1 (BBBD))</name>
    <name type="common">Brown leaf rust fungus</name>
    <dbReference type="NCBI Taxonomy" id="630390"/>
    <lineage>
        <taxon>Eukaryota</taxon>
        <taxon>Fungi</taxon>
        <taxon>Dikarya</taxon>
        <taxon>Basidiomycota</taxon>
        <taxon>Pucciniomycotina</taxon>
        <taxon>Pucciniomycetes</taxon>
        <taxon>Pucciniales</taxon>
        <taxon>Pucciniaceae</taxon>
        <taxon>Puccinia</taxon>
    </lineage>
</organism>
<feature type="compositionally biased region" description="Low complexity" evidence="1">
    <location>
        <begin position="148"/>
        <end position="162"/>
    </location>
</feature>
<dbReference type="OrthoDB" id="2496321at2759"/>
<dbReference type="EnsemblFungi" id="PTTG_02767-t43_1">
    <property type="protein sequence ID" value="PTTG_02767-t43_1-p1"/>
    <property type="gene ID" value="PTTG_02767"/>
</dbReference>
<proteinExistence type="predicted"/>
<feature type="region of interest" description="Disordered" evidence="1">
    <location>
        <begin position="12"/>
        <end position="52"/>
    </location>
</feature>
<protein>
    <submittedName>
        <fullName evidence="2 3">Uncharacterized protein</fullName>
    </submittedName>
</protein>
<accession>A0A0C4EPR4</accession>
<evidence type="ECO:0000313" key="3">
    <source>
        <dbReference type="EnsemblFungi" id="PTTG_02767-t43_1-p1"/>
    </source>
</evidence>
<reference evidence="2" key="2">
    <citation type="submission" date="2016-05" db="EMBL/GenBank/DDBJ databases">
        <title>Comparative analysis highlights variable genome content of wheat rusts and divergence of the mating loci.</title>
        <authorList>
            <person name="Cuomo C.A."/>
            <person name="Bakkeren G."/>
            <person name="Szabo L."/>
            <person name="Khalil H."/>
            <person name="Joly D."/>
            <person name="Goldberg J."/>
            <person name="Young S."/>
            <person name="Zeng Q."/>
            <person name="Fellers J."/>
        </authorList>
    </citation>
    <scope>NUCLEOTIDE SEQUENCE [LARGE SCALE GENOMIC DNA]</scope>
    <source>
        <strain evidence="2">1-1 BBBD Race 1</strain>
    </source>
</reference>
<keyword evidence="4" id="KW-1185">Reference proteome</keyword>
<name>A0A0C4EPR4_PUCT1</name>